<reference evidence="1" key="1">
    <citation type="submission" date="2018-02" db="EMBL/GenBank/DDBJ databases">
        <title>Rhizophora mucronata_Transcriptome.</title>
        <authorList>
            <person name="Meera S.P."/>
            <person name="Sreeshan A."/>
            <person name="Augustine A."/>
        </authorList>
    </citation>
    <scope>NUCLEOTIDE SEQUENCE</scope>
    <source>
        <tissue evidence="1">Leaf</tissue>
    </source>
</reference>
<organism evidence="1">
    <name type="scientific">Rhizophora mucronata</name>
    <name type="common">Asiatic mangrove</name>
    <dbReference type="NCBI Taxonomy" id="61149"/>
    <lineage>
        <taxon>Eukaryota</taxon>
        <taxon>Viridiplantae</taxon>
        <taxon>Streptophyta</taxon>
        <taxon>Embryophyta</taxon>
        <taxon>Tracheophyta</taxon>
        <taxon>Spermatophyta</taxon>
        <taxon>Magnoliopsida</taxon>
        <taxon>eudicotyledons</taxon>
        <taxon>Gunneridae</taxon>
        <taxon>Pentapetalae</taxon>
        <taxon>rosids</taxon>
        <taxon>fabids</taxon>
        <taxon>Malpighiales</taxon>
        <taxon>Rhizophoraceae</taxon>
        <taxon>Rhizophora</taxon>
    </lineage>
</organism>
<name>A0A2P2NGB5_RHIMU</name>
<dbReference type="AlphaFoldDB" id="A0A2P2NGB5"/>
<protein>
    <submittedName>
        <fullName evidence="1">Uncharacterized protein</fullName>
    </submittedName>
</protein>
<accession>A0A2P2NGB5</accession>
<dbReference type="EMBL" id="GGEC01060966">
    <property type="protein sequence ID" value="MBX41450.1"/>
    <property type="molecule type" value="Transcribed_RNA"/>
</dbReference>
<evidence type="ECO:0000313" key="1">
    <source>
        <dbReference type="EMBL" id="MBX41450.1"/>
    </source>
</evidence>
<sequence length="61" mass="7118">MFQYFSPNSLSLSHEFLNMPCTPFCSGFMKNKRMETTSQTSVAFYIRVAPRHQYMLVSKNS</sequence>
<proteinExistence type="predicted"/>